<reference evidence="1" key="2">
    <citation type="submission" date="2025-09" db="UniProtKB">
        <authorList>
            <consortium name="Ensembl"/>
        </authorList>
    </citation>
    <scope>IDENTIFICATION</scope>
</reference>
<proteinExistence type="predicted"/>
<name>A0A8C5YJA5_MARMA</name>
<dbReference type="Proteomes" id="UP000694407">
    <property type="component" value="Unplaced"/>
</dbReference>
<reference evidence="1" key="1">
    <citation type="submission" date="2025-08" db="UniProtKB">
        <authorList>
            <consortium name="Ensembl"/>
        </authorList>
    </citation>
    <scope>IDENTIFICATION</scope>
</reference>
<sequence>MVEAMGASQEMMVVAQGFSHSVGFLGRGFYKSWSFNPLVLGLISSWRLTVFAGRKS</sequence>
<protein>
    <submittedName>
        <fullName evidence="1">Uncharacterized protein</fullName>
    </submittedName>
</protein>
<dbReference type="Ensembl" id="ENSMMMT00000000047.1">
    <property type="protein sequence ID" value="ENSMMMP00000000041.1"/>
    <property type="gene ID" value="ENSMMMG00000000046.1"/>
</dbReference>
<organism evidence="1 2">
    <name type="scientific">Marmota marmota marmota</name>
    <name type="common">Alpine marmot</name>
    <dbReference type="NCBI Taxonomy" id="9994"/>
    <lineage>
        <taxon>Eukaryota</taxon>
        <taxon>Metazoa</taxon>
        <taxon>Chordata</taxon>
        <taxon>Craniata</taxon>
        <taxon>Vertebrata</taxon>
        <taxon>Euteleostomi</taxon>
        <taxon>Mammalia</taxon>
        <taxon>Eutheria</taxon>
        <taxon>Euarchontoglires</taxon>
        <taxon>Glires</taxon>
        <taxon>Rodentia</taxon>
        <taxon>Sciuromorpha</taxon>
        <taxon>Sciuridae</taxon>
        <taxon>Xerinae</taxon>
        <taxon>Marmotini</taxon>
        <taxon>Marmota</taxon>
    </lineage>
</organism>
<dbReference type="AlphaFoldDB" id="A0A8C5YJA5"/>
<keyword evidence="2" id="KW-1185">Reference proteome</keyword>
<accession>A0A8C5YJA5</accession>
<evidence type="ECO:0000313" key="1">
    <source>
        <dbReference type="Ensembl" id="ENSMMMP00000000041.1"/>
    </source>
</evidence>
<evidence type="ECO:0000313" key="2">
    <source>
        <dbReference type="Proteomes" id="UP000694407"/>
    </source>
</evidence>